<dbReference type="KEGG" id="psco:LY89DRAFT_733685"/>
<organism evidence="1 2">
    <name type="scientific">Mollisia scopiformis</name>
    <name type="common">Conifer needle endophyte fungus</name>
    <name type="synonym">Phialocephala scopiformis</name>
    <dbReference type="NCBI Taxonomy" id="149040"/>
    <lineage>
        <taxon>Eukaryota</taxon>
        <taxon>Fungi</taxon>
        <taxon>Dikarya</taxon>
        <taxon>Ascomycota</taxon>
        <taxon>Pezizomycotina</taxon>
        <taxon>Leotiomycetes</taxon>
        <taxon>Helotiales</taxon>
        <taxon>Mollisiaceae</taxon>
        <taxon>Mollisia</taxon>
    </lineage>
</organism>
<dbReference type="Proteomes" id="UP000070700">
    <property type="component" value="Unassembled WGS sequence"/>
</dbReference>
<gene>
    <name evidence="1" type="ORF">LY89DRAFT_733685</name>
</gene>
<sequence length="158" mass="18475">MALSTLCLMKELMSSHETSLLSQLKQLHRKRVRQLFFVYGCPDFAESWKCRFVDPRTSTQAVFRRFGSNKVSSYARLKAIARRRGFKNDTKLMTWEIAEKTTIVLFEEAFQSYLNKFFLSTNGQTPAALLPEYISMSLDYQTKFWNLESVKFVEVVID</sequence>
<protein>
    <submittedName>
        <fullName evidence="1">Uncharacterized protein</fullName>
    </submittedName>
</protein>
<dbReference type="AlphaFoldDB" id="A0A194X981"/>
<dbReference type="GeneID" id="28829560"/>
<evidence type="ECO:0000313" key="2">
    <source>
        <dbReference type="Proteomes" id="UP000070700"/>
    </source>
</evidence>
<dbReference type="InParanoid" id="A0A194X981"/>
<reference evidence="1 2" key="1">
    <citation type="submission" date="2015-10" db="EMBL/GenBank/DDBJ databases">
        <title>Full genome of DAOMC 229536 Phialocephala scopiformis, a fungal endophyte of spruce producing the potent anti-insectan compound rugulosin.</title>
        <authorList>
            <consortium name="DOE Joint Genome Institute"/>
            <person name="Walker A.K."/>
            <person name="Frasz S.L."/>
            <person name="Seifert K.A."/>
            <person name="Miller J.D."/>
            <person name="Mondo S.J."/>
            <person name="Labutti K."/>
            <person name="Lipzen A."/>
            <person name="Dockter R."/>
            <person name="Kennedy M."/>
            <person name="Grigoriev I.V."/>
            <person name="Spatafora J.W."/>
        </authorList>
    </citation>
    <scope>NUCLEOTIDE SEQUENCE [LARGE SCALE GENOMIC DNA]</scope>
    <source>
        <strain evidence="1 2">CBS 120377</strain>
    </source>
</reference>
<evidence type="ECO:0000313" key="1">
    <source>
        <dbReference type="EMBL" id="KUJ16679.1"/>
    </source>
</evidence>
<accession>A0A194X981</accession>
<proteinExistence type="predicted"/>
<name>A0A194X981_MOLSC</name>
<dbReference type="RefSeq" id="XP_018071034.1">
    <property type="nucleotide sequence ID" value="XM_018219834.1"/>
</dbReference>
<dbReference type="EMBL" id="KQ947415">
    <property type="protein sequence ID" value="KUJ16679.1"/>
    <property type="molecule type" value="Genomic_DNA"/>
</dbReference>
<keyword evidence="2" id="KW-1185">Reference proteome</keyword>